<dbReference type="GeneID" id="5027693"/>
<dbReference type="OrthoDB" id="315653at2759"/>
<dbReference type="InParanoid" id="A0CUP4"/>
<dbReference type="EMBL" id="CT868185">
    <property type="protein sequence ID" value="CAK74511.1"/>
    <property type="molecule type" value="Genomic_DNA"/>
</dbReference>
<name>A0CUP4_PARTE</name>
<dbReference type="AlphaFoldDB" id="A0CUP4"/>
<proteinExistence type="predicted"/>
<evidence type="ECO:0000313" key="2">
    <source>
        <dbReference type="Proteomes" id="UP000000600"/>
    </source>
</evidence>
<gene>
    <name evidence="1" type="ORF">GSPATT00010711001</name>
</gene>
<dbReference type="Proteomes" id="UP000000600">
    <property type="component" value="Unassembled WGS sequence"/>
</dbReference>
<dbReference type="HOGENOM" id="CLU_1520719_0_0_1"/>
<protein>
    <submittedName>
        <fullName evidence="1">Uncharacterized protein</fullName>
    </submittedName>
</protein>
<accession>A0CUP4</accession>
<dbReference type="RefSeq" id="XP_001441908.1">
    <property type="nucleotide sequence ID" value="XM_001441871.1"/>
</dbReference>
<sequence length="177" mass="20834">MQQFEIQLRGGGCGKAKPILKVEENLIIGVPKDLLIKLENQINIINTKATLLVDPQQRNEVIIAIQWFIYNREHLNTFCVNQNLTQLIYTKSLNSARDLLKILPVYLRSSWFLCYQVLQICNDFLRIIYSFQIQNEGREMELTMQQELLQDVEEIKQSQILNKQIYGVQEQNMKYLL</sequence>
<reference evidence="1 2" key="1">
    <citation type="journal article" date="2006" name="Nature">
        <title>Global trends of whole-genome duplications revealed by the ciliate Paramecium tetraurelia.</title>
        <authorList>
            <consortium name="Genoscope"/>
            <person name="Aury J.-M."/>
            <person name="Jaillon O."/>
            <person name="Duret L."/>
            <person name="Noel B."/>
            <person name="Jubin C."/>
            <person name="Porcel B.M."/>
            <person name="Segurens B."/>
            <person name="Daubin V."/>
            <person name="Anthouard V."/>
            <person name="Aiach N."/>
            <person name="Arnaiz O."/>
            <person name="Billaut A."/>
            <person name="Beisson J."/>
            <person name="Blanc I."/>
            <person name="Bouhouche K."/>
            <person name="Camara F."/>
            <person name="Duharcourt S."/>
            <person name="Guigo R."/>
            <person name="Gogendeau D."/>
            <person name="Katinka M."/>
            <person name="Keller A.-M."/>
            <person name="Kissmehl R."/>
            <person name="Klotz C."/>
            <person name="Koll F."/>
            <person name="Le Moue A."/>
            <person name="Lepere C."/>
            <person name="Malinsky S."/>
            <person name="Nowacki M."/>
            <person name="Nowak J.K."/>
            <person name="Plattner H."/>
            <person name="Poulain J."/>
            <person name="Ruiz F."/>
            <person name="Serrano V."/>
            <person name="Zagulski M."/>
            <person name="Dessen P."/>
            <person name="Betermier M."/>
            <person name="Weissenbach J."/>
            <person name="Scarpelli C."/>
            <person name="Schachter V."/>
            <person name="Sperling L."/>
            <person name="Meyer E."/>
            <person name="Cohen J."/>
            <person name="Wincker P."/>
        </authorList>
    </citation>
    <scope>NUCLEOTIDE SEQUENCE [LARGE SCALE GENOMIC DNA]</scope>
    <source>
        <strain evidence="1 2">Stock d4-2</strain>
    </source>
</reference>
<organism evidence="1 2">
    <name type="scientific">Paramecium tetraurelia</name>
    <dbReference type="NCBI Taxonomy" id="5888"/>
    <lineage>
        <taxon>Eukaryota</taxon>
        <taxon>Sar</taxon>
        <taxon>Alveolata</taxon>
        <taxon>Ciliophora</taxon>
        <taxon>Intramacronucleata</taxon>
        <taxon>Oligohymenophorea</taxon>
        <taxon>Peniculida</taxon>
        <taxon>Parameciidae</taxon>
        <taxon>Paramecium</taxon>
    </lineage>
</organism>
<evidence type="ECO:0000313" key="1">
    <source>
        <dbReference type="EMBL" id="CAK74511.1"/>
    </source>
</evidence>
<dbReference type="OMA" id="CFQEENI"/>
<dbReference type="KEGG" id="ptm:GSPATT00010711001"/>
<keyword evidence="2" id="KW-1185">Reference proteome</keyword>